<comment type="caution">
    <text evidence="2">The sequence shown here is derived from an EMBL/GenBank/DDBJ whole genome shotgun (WGS) entry which is preliminary data.</text>
</comment>
<keyword evidence="3" id="KW-1185">Reference proteome</keyword>
<accession>U2PIG6</accession>
<dbReference type="Proteomes" id="UP000016608">
    <property type="component" value="Unassembled WGS sequence"/>
</dbReference>
<dbReference type="EMBL" id="AWVJ01000136">
    <property type="protein sequence ID" value="ERK43941.1"/>
    <property type="molecule type" value="Genomic_DNA"/>
</dbReference>
<reference evidence="2 3" key="1">
    <citation type="submission" date="2013-06" db="EMBL/GenBank/DDBJ databases">
        <authorList>
            <person name="Weinstock G."/>
            <person name="Sodergren E."/>
            <person name="Lobos E.A."/>
            <person name="Fulton L."/>
            <person name="Fulton R."/>
            <person name="Courtney L."/>
            <person name="Fronick C."/>
            <person name="O'Laughlin M."/>
            <person name="Godfrey J."/>
            <person name="Wilson R.M."/>
            <person name="Miner T."/>
            <person name="Farmer C."/>
            <person name="Delehaunty K."/>
            <person name="Cordes M."/>
            <person name="Minx P."/>
            <person name="Tomlinson C."/>
            <person name="Chen J."/>
            <person name="Wollam A."/>
            <person name="Pepin K.H."/>
            <person name="Bhonagiri V."/>
            <person name="Zhang X."/>
            <person name="Warren W."/>
            <person name="Mitreva M."/>
            <person name="Mardis E.R."/>
            <person name="Wilson R.K."/>
        </authorList>
    </citation>
    <scope>NUCLEOTIDE SEQUENCE [LARGE SCALE GENOMIC DNA]</scope>
    <source>
        <strain evidence="2 3">ATCC 29099</strain>
    </source>
</reference>
<feature type="region of interest" description="Disordered" evidence="1">
    <location>
        <begin position="25"/>
        <end position="46"/>
    </location>
</feature>
<dbReference type="HOGENOM" id="CLU_3183845_0_0_9"/>
<sequence>MRNQLFPVFPSPHPTPLVYQQITSRKDNKEPGTFSLSAGQRFPHPA</sequence>
<dbReference type="AlphaFoldDB" id="U2PIG6"/>
<proteinExistence type="predicted"/>
<evidence type="ECO:0000256" key="1">
    <source>
        <dbReference type="SAM" id="MobiDB-lite"/>
    </source>
</evidence>
<name>U2PIG6_EUBRA</name>
<gene>
    <name evidence="2" type="ORF">HMPREF0373_02199</name>
</gene>
<organism evidence="2 3">
    <name type="scientific">Eubacterium ramulus ATCC 29099</name>
    <dbReference type="NCBI Taxonomy" id="1256908"/>
    <lineage>
        <taxon>Bacteria</taxon>
        <taxon>Bacillati</taxon>
        <taxon>Bacillota</taxon>
        <taxon>Clostridia</taxon>
        <taxon>Eubacteriales</taxon>
        <taxon>Eubacteriaceae</taxon>
        <taxon>Eubacterium</taxon>
    </lineage>
</organism>
<evidence type="ECO:0000313" key="2">
    <source>
        <dbReference type="EMBL" id="ERK43941.1"/>
    </source>
</evidence>
<protein>
    <submittedName>
        <fullName evidence="2">Uncharacterized protein</fullName>
    </submittedName>
</protein>
<evidence type="ECO:0000313" key="3">
    <source>
        <dbReference type="Proteomes" id="UP000016608"/>
    </source>
</evidence>